<keyword evidence="2" id="KW-1185">Reference proteome</keyword>
<proteinExistence type="predicted"/>
<evidence type="ECO:0000313" key="1">
    <source>
        <dbReference type="EMBL" id="CAG8743303.1"/>
    </source>
</evidence>
<sequence length="345" mass="40000">IGDITVHSIRTLVTDRDLALISAVRTELPHVKHQLCVWHIEQNIIKNLNSKLKDKFIAFNKDFKAVMVEAVEEKFNILWDCLLTEYSETSSYIMEQWKPYDNIIRQQCPELLVDISMVVSDFVYTLFLEQYNMAASYDINKQNVGLFQVYRNEDHKHTIYQTDAGYICFCNYNTQFSLPCHHIFTVHIADKEVMNVNYIGARWIVSLAESNTPQIENLNHLNENLVNNNEFESEFLPFSNHDINEISDQQKHHRSTVNLLKDIEAISNRVSHIKINSTLAHFVEQLNSKYPLLQDDIGDPPIAKTKGRLNSSKRKKIGAEHATKKNYICDVCNNSEHNSRSCPQK</sequence>
<gene>
    <name evidence="1" type="ORF">SPELUC_LOCUS13964</name>
</gene>
<protein>
    <submittedName>
        <fullName evidence="1">14827_t:CDS:1</fullName>
    </submittedName>
</protein>
<feature type="non-terminal residue" evidence="1">
    <location>
        <position position="345"/>
    </location>
</feature>
<reference evidence="1" key="1">
    <citation type="submission" date="2021-06" db="EMBL/GenBank/DDBJ databases">
        <authorList>
            <person name="Kallberg Y."/>
            <person name="Tangrot J."/>
            <person name="Rosling A."/>
        </authorList>
    </citation>
    <scope>NUCLEOTIDE SEQUENCE</scope>
    <source>
        <strain evidence="1">28 12/20/2015</strain>
    </source>
</reference>
<name>A0ACA9Q9G7_9GLOM</name>
<accession>A0ACA9Q9G7</accession>
<feature type="non-terminal residue" evidence="1">
    <location>
        <position position="1"/>
    </location>
</feature>
<evidence type="ECO:0000313" key="2">
    <source>
        <dbReference type="Proteomes" id="UP000789366"/>
    </source>
</evidence>
<comment type="caution">
    <text evidence="1">The sequence shown here is derived from an EMBL/GenBank/DDBJ whole genome shotgun (WGS) entry which is preliminary data.</text>
</comment>
<organism evidence="1 2">
    <name type="scientific">Cetraspora pellucida</name>
    <dbReference type="NCBI Taxonomy" id="1433469"/>
    <lineage>
        <taxon>Eukaryota</taxon>
        <taxon>Fungi</taxon>
        <taxon>Fungi incertae sedis</taxon>
        <taxon>Mucoromycota</taxon>
        <taxon>Glomeromycotina</taxon>
        <taxon>Glomeromycetes</taxon>
        <taxon>Diversisporales</taxon>
        <taxon>Gigasporaceae</taxon>
        <taxon>Cetraspora</taxon>
    </lineage>
</organism>
<dbReference type="Proteomes" id="UP000789366">
    <property type="component" value="Unassembled WGS sequence"/>
</dbReference>
<dbReference type="EMBL" id="CAJVPW010039022">
    <property type="protein sequence ID" value="CAG8743303.1"/>
    <property type="molecule type" value="Genomic_DNA"/>
</dbReference>